<feature type="domain" description="PilZ" evidence="1">
    <location>
        <begin position="21"/>
        <end position="114"/>
    </location>
</feature>
<evidence type="ECO:0000313" key="3">
    <source>
        <dbReference type="Proteomes" id="UP000192042"/>
    </source>
</evidence>
<dbReference type="Gene3D" id="2.40.10.220">
    <property type="entry name" value="predicted glycosyltransferase like domains"/>
    <property type="match status" value="1"/>
</dbReference>
<dbReference type="Proteomes" id="UP000192042">
    <property type="component" value="Chromosome I"/>
</dbReference>
<dbReference type="GO" id="GO:0035438">
    <property type="term" value="F:cyclic-di-GMP binding"/>
    <property type="evidence" value="ECO:0007669"/>
    <property type="project" value="InterPro"/>
</dbReference>
<proteinExistence type="predicted"/>
<dbReference type="KEGG" id="nja:NSJP_2110"/>
<sequence>MAINSQAKNSSRLIPTKFVLRTYRRIPTWCASYYLSGSAIGKGIVTNLSRCGMRMLGDHAPKTGTDLCVRLHLDDDQPPIEIARATVRWVGQGEFGLQIDDLTAAVAGRIAEMLNRQARTGRNGW</sequence>
<evidence type="ECO:0000313" key="2">
    <source>
        <dbReference type="EMBL" id="SLM48282.1"/>
    </source>
</evidence>
<dbReference type="Pfam" id="PF07238">
    <property type="entry name" value="PilZ"/>
    <property type="match status" value="1"/>
</dbReference>
<dbReference type="STRING" id="1325564.NSJP_2110"/>
<reference evidence="2 3" key="1">
    <citation type="submission" date="2017-03" db="EMBL/GenBank/DDBJ databases">
        <authorList>
            <person name="Afonso C.L."/>
            <person name="Miller P.J."/>
            <person name="Scott M.A."/>
            <person name="Spackman E."/>
            <person name="Goraichik I."/>
            <person name="Dimitrov K.M."/>
            <person name="Suarez D.L."/>
            <person name="Swayne D.E."/>
        </authorList>
    </citation>
    <scope>NUCLEOTIDE SEQUENCE [LARGE SCALE GENOMIC DNA]</scope>
    <source>
        <strain evidence="2">Genome sequencing of Nitrospira japonica strain NJ11</strain>
    </source>
</reference>
<dbReference type="RefSeq" id="WP_080886685.1">
    <property type="nucleotide sequence ID" value="NZ_LT828648.1"/>
</dbReference>
<gene>
    <name evidence="2" type="ORF">NSJP_2110</name>
</gene>
<protein>
    <recommendedName>
        <fullName evidence="1">PilZ domain-containing protein</fullName>
    </recommendedName>
</protein>
<organism evidence="2 3">
    <name type="scientific">Nitrospira japonica</name>
    <dbReference type="NCBI Taxonomy" id="1325564"/>
    <lineage>
        <taxon>Bacteria</taxon>
        <taxon>Pseudomonadati</taxon>
        <taxon>Nitrospirota</taxon>
        <taxon>Nitrospiria</taxon>
        <taxon>Nitrospirales</taxon>
        <taxon>Nitrospiraceae</taxon>
        <taxon>Nitrospira</taxon>
    </lineage>
</organism>
<dbReference type="InterPro" id="IPR009875">
    <property type="entry name" value="PilZ_domain"/>
</dbReference>
<evidence type="ECO:0000259" key="1">
    <source>
        <dbReference type="Pfam" id="PF07238"/>
    </source>
</evidence>
<dbReference type="OrthoDB" id="9792058at2"/>
<dbReference type="AlphaFoldDB" id="A0A1W1I5J6"/>
<dbReference type="SUPFAM" id="SSF141371">
    <property type="entry name" value="PilZ domain-like"/>
    <property type="match status" value="1"/>
</dbReference>
<name>A0A1W1I5J6_9BACT</name>
<keyword evidence="3" id="KW-1185">Reference proteome</keyword>
<dbReference type="EMBL" id="LT828648">
    <property type="protein sequence ID" value="SLM48282.1"/>
    <property type="molecule type" value="Genomic_DNA"/>
</dbReference>
<accession>A0A1W1I5J6</accession>